<dbReference type="InterPro" id="IPR006146">
    <property type="entry name" value="5'-Nucleotdase_CS"/>
</dbReference>
<keyword evidence="6" id="KW-0479">Metal-binding</keyword>
<dbReference type="SUPFAM" id="SSF55816">
    <property type="entry name" value="5'-nucleotidase (syn. UDP-sugar hydrolase), C-terminal domain"/>
    <property type="match status" value="1"/>
</dbReference>
<evidence type="ECO:0000259" key="13">
    <source>
        <dbReference type="Pfam" id="PF02872"/>
    </source>
</evidence>
<dbReference type="Proteomes" id="UP000288490">
    <property type="component" value="Unassembled WGS sequence"/>
</dbReference>
<comment type="catalytic activity">
    <reaction evidence="2">
        <text>a nucleoside 2',3'-cyclic phosphate + H2O = a nucleoside 3'-phosphate + H(+)</text>
        <dbReference type="Rhea" id="RHEA:19621"/>
        <dbReference type="ChEBI" id="CHEBI:15377"/>
        <dbReference type="ChEBI" id="CHEBI:15378"/>
        <dbReference type="ChEBI" id="CHEBI:66949"/>
        <dbReference type="ChEBI" id="CHEBI:66954"/>
        <dbReference type="EC" id="3.1.4.16"/>
    </reaction>
</comment>
<evidence type="ECO:0000256" key="10">
    <source>
        <dbReference type="ARBA" id="ARBA00023268"/>
    </source>
</evidence>
<comment type="subcellular location">
    <subcellularLocation>
        <location evidence="4">Cell envelope</location>
    </subcellularLocation>
</comment>
<dbReference type="CDD" id="cd07410">
    <property type="entry name" value="MPP_CpdB_N"/>
    <property type="match status" value="1"/>
</dbReference>
<dbReference type="InterPro" id="IPR004843">
    <property type="entry name" value="Calcineurin-like_PHP"/>
</dbReference>
<dbReference type="Gene3D" id="3.90.780.10">
    <property type="entry name" value="5'-Nucleotidase, C-terminal domain"/>
    <property type="match status" value="1"/>
</dbReference>
<dbReference type="PROSITE" id="PS00786">
    <property type="entry name" value="5_NUCLEOTIDASE_2"/>
    <property type="match status" value="1"/>
</dbReference>
<evidence type="ECO:0000313" key="15">
    <source>
        <dbReference type="Proteomes" id="UP000288490"/>
    </source>
</evidence>
<dbReference type="InterPro" id="IPR029052">
    <property type="entry name" value="Metallo-depent_PP-like"/>
</dbReference>
<gene>
    <name evidence="14" type="ORF">CBF36_00485</name>
</gene>
<accession>A0A429ZRA4</accession>
<evidence type="ECO:0000256" key="9">
    <source>
        <dbReference type="ARBA" id="ARBA00022801"/>
    </source>
</evidence>
<protein>
    <submittedName>
        <fullName evidence="14">Bifunctional metallophosphatase/5'-nucleotidase</fullName>
    </submittedName>
</protein>
<keyword evidence="10" id="KW-0511">Multifunctional enzyme</keyword>
<sequence>MDKITILSTSDTHGYLYPTDFRAVNQDLPFGLSKAVTAMKEEQRQSDETLVLIDNGDFLQGSPMSYYLSKKKESKQVADIMNAVGYDVGVLGNHEFNYGVEYLLDTVEQLNYPIVCANILNENNEPLTGQAYVILEKNGLKIAVLGLTTPYIPNWEQPETIKGLTFLSALETAKHYVPKLKEEADVVIVSYHGGFEKDLQTGTPTENLTGENEGYDIVTQVEGIDAFVTGHQHRVIAEKIKGTPVTQPGDKAKHVGKITLCLSDDKKVTDSSAELLTMADYDADKDIVETFKPVLDTVEDWLDQPLGHIDGDMTITDPMSVRINGHAYIEFIQDVQMDATGADISGTALFDNDSKGFQSDVTMRDIVTNYIYPNTLAVLTVSGQDLKDALEQSAEYFALNEDDEIVVSDKFLYPKTEHYNYDMYSGIDYKINVSYPVGERVSELSYKGKPIKMDDSLDIVINQYRAVGGGNYAMFDASKIIKEVTVDMTELISNFLQTHPNYQAKTTFHFKVEKNKNTD</sequence>
<dbReference type="SUPFAM" id="SSF56300">
    <property type="entry name" value="Metallo-dependent phosphatases"/>
    <property type="match status" value="1"/>
</dbReference>
<organism evidence="14 15">
    <name type="scientific">Vagococcus bubulae</name>
    <dbReference type="NCBI Taxonomy" id="1977868"/>
    <lineage>
        <taxon>Bacteria</taxon>
        <taxon>Bacillati</taxon>
        <taxon>Bacillota</taxon>
        <taxon>Bacilli</taxon>
        <taxon>Lactobacillales</taxon>
        <taxon>Enterococcaceae</taxon>
        <taxon>Vagococcus</taxon>
    </lineage>
</organism>
<evidence type="ECO:0000256" key="11">
    <source>
        <dbReference type="RuleBase" id="RU362119"/>
    </source>
</evidence>
<dbReference type="OrthoDB" id="9801679at2"/>
<dbReference type="InterPro" id="IPR036907">
    <property type="entry name" value="5'-Nucleotdase_C_sf"/>
</dbReference>
<dbReference type="PANTHER" id="PTHR11575">
    <property type="entry name" value="5'-NUCLEOTIDASE-RELATED"/>
    <property type="match status" value="1"/>
</dbReference>
<dbReference type="AlphaFoldDB" id="A0A429ZRA4"/>
<comment type="similarity">
    <text evidence="5 11">Belongs to the 5'-nucleotidase family.</text>
</comment>
<comment type="catalytic activity">
    <reaction evidence="1">
        <text>a ribonucleoside 3'-phosphate + H2O = a ribonucleoside + phosphate</text>
        <dbReference type="Rhea" id="RHEA:10144"/>
        <dbReference type="ChEBI" id="CHEBI:13197"/>
        <dbReference type="ChEBI" id="CHEBI:15377"/>
        <dbReference type="ChEBI" id="CHEBI:18254"/>
        <dbReference type="ChEBI" id="CHEBI:43474"/>
        <dbReference type="EC" id="3.1.3.6"/>
    </reaction>
</comment>
<comment type="cofactor">
    <cofactor evidence="3">
        <name>a divalent metal cation</name>
        <dbReference type="ChEBI" id="CHEBI:60240"/>
    </cofactor>
</comment>
<dbReference type="PANTHER" id="PTHR11575:SF6">
    <property type="entry name" value="2',3'-CYCLIC-NUCLEOTIDE 2'-PHOSPHODIESTERASE_3'-NUCLEOTIDASE"/>
    <property type="match status" value="1"/>
</dbReference>
<comment type="caution">
    <text evidence="14">The sequence shown here is derived from an EMBL/GenBank/DDBJ whole genome shotgun (WGS) entry which is preliminary data.</text>
</comment>
<evidence type="ECO:0000256" key="3">
    <source>
        <dbReference type="ARBA" id="ARBA00001968"/>
    </source>
</evidence>
<dbReference type="InterPro" id="IPR008334">
    <property type="entry name" value="5'-Nucleotdase_C"/>
</dbReference>
<dbReference type="Pfam" id="PF02872">
    <property type="entry name" value="5_nucleotid_C"/>
    <property type="match status" value="1"/>
</dbReference>
<evidence type="ECO:0000259" key="12">
    <source>
        <dbReference type="Pfam" id="PF00149"/>
    </source>
</evidence>
<proteinExistence type="inferred from homology"/>
<dbReference type="GO" id="GO:0046872">
    <property type="term" value="F:metal ion binding"/>
    <property type="evidence" value="ECO:0007669"/>
    <property type="project" value="UniProtKB-KW"/>
</dbReference>
<dbReference type="InterPro" id="IPR006179">
    <property type="entry name" value="5_nucleotidase/apyrase"/>
</dbReference>
<keyword evidence="7" id="KW-0732">Signal</keyword>
<evidence type="ECO:0000256" key="7">
    <source>
        <dbReference type="ARBA" id="ARBA00022729"/>
    </source>
</evidence>
<evidence type="ECO:0000256" key="4">
    <source>
        <dbReference type="ARBA" id="ARBA00004196"/>
    </source>
</evidence>
<keyword evidence="15" id="KW-1185">Reference proteome</keyword>
<reference evidence="14 15" key="1">
    <citation type="submission" date="2017-05" db="EMBL/GenBank/DDBJ databases">
        <title>Vagococcus spp. assemblies.</title>
        <authorList>
            <person name="Gulvik C.A."/>
        </authorList>
    </citation>
    <scope>NUCLEOTIDE SEQUENCE [LARGE SCALE GENOMIC DNA]</scope>
    <source>
        <strain evidence="14 15">SS1994</strain>
    </source>
</reference>
<dbReference type="GO" id="GO:0000166">
    <property type="term" value="F:nucleotide binding"/>
    <property type="evidence" value="ECO:0007669"/>
    <property type="project" value="UniProtKB-KW"/>
</dbReference>
<dbReference type="PRINTS" id="PR01607">
    <property type="entry name" value="APYRASEFAMLY"/>
</dbReference>
<dbReference type="GO" id="GO:0008254">
    <property type="term" value="F:3'-nucleotidase activity"/>
    <property type="evidence" value="ECO:0007669"/>
    <property type="project" value="UniProtKB-EC"/>
</dbReference>
<dbReference type="GO" id="GO:0030288">
    <property type="term" value="C:outer membrane-bounded periplasmic space"/>
    <property type="evidence" value="ECO:0007669"/>
    <property type="project" value="TreeGrafter"/>
</dbReference>
<keyword evidence="9 11" id="KW-0378">Hydrolase</keyword>
<dbReference type="GO" id="GO:0008663">
    <property type="term" value="F:2',3'-cyclic-nucleotide 2'-phosphodiesterase activity"/>
    <property type="evidence" value="ECO:0007669"/>
    <property type="project" value="UniProtKB-EC"/>
</dbReference>
<evidence type="ECO:0000256" key="1">
    <source>
        <dbReference type="ARBA" id="ARBA00000527"/>
    </source>
</evidence>
<feature type="domain" description="5'-Nucleotidase C-terminal" evidence="13">
    <location>
        <begin position="319"/>
        <end position="476"/>
    </location>
</feature>
<dbReference type="RefSeq" id="WP_125955653.1">
    <property type="nucleotide sequence ID" value="NZ_JAQEJV010000001.1"/>
</dbReference>
<evidence type="ECO:0000256" key="2">
    <source>
        <dbReference type="ARBA" id="ARBA00001730"/>
    </source>
</evidence>
<dbReference type="EMBL" id="NGJT01000001">
    <property type="protein sequence ID" value="RST96242.1"/>
    <property type="molecule type" value="Genomic_DNA"/>
</dbReference>
<name>A0A429ZRA4_9ENTE</name>
<dbReference type="Pfam" id="PF00149">
    <property type="entry name" value="Metallophos"/>
    <property type="match status" value="1"/>
</dbReference>
<evidence type="ECO:0000256" key="6">
    <source>
        <dbReference type="ARBA" id="ARBA00022723"/>
    </source>
</evidence>
<keyword evidence="8 11" id="KW-0547">Nucleotide-binding</keyword>
<evidence type="ECO:0000256" key="5">
    <source>
        <dbReference type="ARBA" id="ARBA00006654"/>
    </source>
</evidence>
<feature type="domain" description="Calcineurin-like phosphoesterase" evidence="12">
    <location>
        <begin position="5"/>
        <end position="234"/>
    </location>
</feature>
<evidence type="ECO:0000256" key="8">
    <source>
        <dbReference type="ARBA" id="ARBA00022741"/>
    </source>
</evidence>
<evidence type="ECO:0000313" key="14">
    <source>
        <dbReference type="EMBL" id="RST96242.1"/>
    </source>
</evidence>
<dbReference type="GO" id="GO:0009166">
    <property type="term" value="P:nucleotide catabolic process"/>
    <property type="evidence" value="ECO:0007669"/>
    <property type="project" value="InterPro"/>
</dbReference>
<dbReference type="InterPro" id="IPR041827">
    <property type="entry name" value="CpdB_N"/>
</dbReference>
<dbReference type="Gene3D" id="3.60.21.10">
    <property type="match status" value="1"/>
</dbReference>